<reference evidence="4 5" key="1">
    <citation type="submission" date="2016-12" db="EMBL/GenBank/DDBJ databases">
        <authorList>
            <person name="Gulvik C.A."/>
        </authorList>
    </citation>
    <scope>NUCLEOTIDE SEQUENCE [LARGE SCALE GENOMIC DNA]</scope>
    <source>
        <strain evidence="3 5">12-5202</strain>
        <strain evidence="2 4">12-5291</strain>
    </source>
</reference>
<comment type="caution">
    <text evidence="2">The sequence shown here is derived from an EMBL/GenBank/DDBJ whole genome shotgun (WGS) entry which is preliminary data.</text>
</comment>
<dbReference type="EMBL" id="MSPT01000010">
    <property type="protein sequence ID" value="ONK27227.1"/>
    <property type="molecule type" value="Genomic_DNA"/>
</dbReference>
<dbReference type="AlphaFoldDB" id="A0AB36JRW9"/>
<evidence type="ECO:0000313" key="2">
    <source>
        <dbReference type="EMBL" id="ONK27227.1"/>
    </source>
</evidence>
<evidence type="ECO:0000313" key="5">
    <source>
        <dbReference type="Proteomes" id="UP000188946"/>
    </source>
</evidence>
<accession>A0AB36JRW9</accession>
<feature type="transmembrane region" description="Helical" evidence="1">
    <location>
        <begin position="20"/>
        <end position="38"/>
    </location>
</feature>
<proteinExistence type="predicted"/>
<dbReference type="Proteomes" id="UP000188946">
    <property type="component" value="Unassembled WGS sequence"/>
</dbReference>
<protein>
    <submittedName>
        <fullName evidence="2">Uncharacterized protein</fullName>
    </submittedName>
</protein>
<keyword evidence="1" id="KW-0472">Membrane</keyword>
<organism evidence="2 4">
    <name type="scientific">Streptococcus azizii</name>
    <dbReference type="NCBI Taxonomy" id="1579424"/>
    <lineage>
        <taxon>Bacteria</taxon>
        <taxon>Bacillati</taxon>
        <taxon>Bacillota</taxon>
        <taxon>Bacilli</taxon>
        <taxon>Lactobacillales</taxon>
        <taxon>Streptococcaceae</taxon>
        <taxon>Streptococcus</taxon>
    </lineage>
</organism>
<keyword evidence="1" id="KW-1133">Transmembrane helix</keyword>
<keyword evidence="1" id="KW-0812">Transmembrane</keyword>
<evidence type="ECO:0000313" key="4">
    <source>
        <dbReference type="Proteomes" id="UP000188600"/>
    </source>
</evidence>
<keyword evidence="5" id="KW-1185">Reference proteome</keyword>
<dbReference type="Proteomes" id="UP000188600">
    <property type="component" value="Unassembled WGS sequence"/>
</dbReference>
<evidence type="ECO:0000313" key="3">
    <source>
        <dbReference type="EMBL" id="ONK29877.1"/>
    </source>
</evidence>
<dbReference type="EMBL" id="MSPR01000006">
    <property type="protein sequence ID" value="ONK29877.1"/>
    <property type="molecule type" value="Genomic_DNA"/>
</dbReference>
<sequence length="79" mass="9082">MEKVGKLLILFKNQKDTLSISYFSIAFYTPFVSCVLSISCRKIANSECDSYLETTLKNTDIAVFLRVVYFLAKEKDGRR</sequence>
<evidence type="ECO:0000256" key="1">
    <source>
        <dbReference type="SAM" id="Phobius"/>
    </source>
</evidence>
<name>A0AB36JRW9_9STRE</name>
<gene>
    <name evidence="3" type="ORF">BVE84_04140</name>
    <name evidence="2" type="ORF">BVE86_05225</name>
</gene>